<dbReference type="Proteomes" id="UP000184474">
    <property type="component" value="Unassembled WGS sequence"/>
</dbReference>
<keyword evidence="3" id="KW-1185">Reference proteome</keyword>
<organism evidence="2 3">
    <name type="scientific">Reichenbachiella agariperforans</name>
    <dbReference type="NCBI Taxonomy" id="156994"/>
    <lineage>
        <taxon>Bacteria</taxon>
        <taxon>Pseudomonadati</taxon>
        <taxon>Bacteroidota</taxon>
        <taxon>Cytophagia</taxon>
        <taxon>Cytophagales</taxon>
        <taxon>Reichenbachiellaceae</taxon>
        <taxon>Reichenbachiella</taxon>
    </lineage>
</organism>
<evidence type="ECO:0000259" key="1">
    <source>
        <dbReference type="SMART" id="SM00460"/>
    </source>
</evidence>
<keyword evidence="2" id="KW-0645">Protease</keyword>
<dbReference type="PANTHER" id="PTHR33490:SF1">
    <property type="entry name" value="SLL1233 PROTEIN"/>
    <property type="match status" value="1"/>
</dbReference>
<accession>A0A1M6LL72</accession>
<dbReference type="RefSeq" id="WP_073119887.1">
    <property type="nucleotide sequence ID" value="NZ_FRAA01000001.1"/>
</dbReference>
<dbReference type="Pfam" id="PF01841">
    <property type="entry name" value="Transglut_core"/>
    <property type="match status" value="1"/>
</dbReference>
<evidence type="ECO:0000313" key="2">
    <source>
        <dbReference type="EMBL" id="SHJ71934.1"/>
    </source>
</evidence>
<name>A0A1M6LL72_REIAG</name>
<feature type="domain" description="Transglutaminase-like" evidence="1">
    <location>
        <begin position="172"/>
        <end position="237"/>
    </location>
</feature>
<proteinExistence type="predicted"/>
<dbReference type="SMART" id="SM00460">
    <property type="entry name" value="TGc"/>
    <property type="match status" value="1"/>
</dbReference>
<dbReference type="GO" id="GO:0006508">
    <property type="term" value="P:proteolysis"/>
    <property type="evidence" value="ECO:0007669"/>
    <property type="project" value="UniProtKB-KW"/>
</dbReference>
<dbReference type="GO" id="GO:0008233">
    <property type="term" value="F:peptidase activity"/>
    <property type="evidence" value="ECO:0007669"/>
    <property type="project" value="UniProtKB-KW"/>
</dbReference>
<gene>
    <name evidence="2" type="ORF">SAMN04488028_1011007</name>
</gene>
<reference evidence="3" key="1">
    <citation type="submission" date="2016-11" db="EMBL/GenBank/DDBJ databases">
        <authorList>
            <person name="Varghese N."/>
            <person name="Submissions S."/>
        </authorList>
    </citation>
    <scope>NUCLEOTIDE SEQUENCE [LARGE SCALE GENOMIC DNA]</scope>
    <source>
        <strain evidence="3">DSM 26134</strain>
    </source>
</reference>
<evidence type="ECO:0000313" key="3">
    <source>
        <dbReference type="Proteomes" id="UP000184474"/>
    </source>
</evidence>
<dbReference type="AlphaFoldDB" id="A0A1M6LL72"/>
<protein>
    <submittedName>
        <fullName evidence="2">Transglutaminase-like enzyme, putative cysteine protease</fullName>
    </submittedName>
</protein>
<dbReference type="STRING" id="156994.SAMN04488028_1011007"/>
<dbReference type="SUPFAM" id="SSF54001">
    <property type="entry name" value="Cysteine proteinases"/>
    <property type="match status" value="1"/>
</dbReference>
<dbReference type="InterPro" id="IPR002931">
    <property type="entry name" value="Transglutaminase-like"/>
</dbReference>
<keyword evidence="2" id="KW-0378">Hydrolase</keyword>
<dbReference type="PANTHER" id="PTHR33490">
    <property type="entry name" value="BLR5614 PROTEIN-RELATED"/>
    <property type="match status" value="1"/>
</dbReference>
<dbReference type="Gene3D" id="3.10.620.30">
    <property type="match status" value="1"/>
</dbReference>
<sequence length="281" mass="32309">MSIYQVSYQTTNSYEHLVKEALFSLLVLPVADDCQSFVSYSVDCNLQRQHYLQPNLYGFDQLMFRVDHSFDQLSIIVNSTVEVAEINPFDFEKQSLTDENAMMESLDFKVTYQPFLFQSQSTRINLSRLSPEMTKSVSVKCVDFLQFLNAYIYKNFKFDDDVNSLLNTPKSTWEKKQGVCQDFAQFFIAVCRANNIPARYVSGYLNQGEGHIGSAMLHAWVEVFIPGLGWQGYDPTNNLLRDSHYIKVCHGVDYEDCSPIKGILNTQGDNFTEYKVEVTQQ</sequence>
<dbReference type="EMBL" id="FRAA01000001">
    <property type="protein sequence ID" value="SHJ71934.1"/>
    <property type="molecule type" value="Genomic_DNA"/>
</dbReference>
<dbReference type="InterPro" id="IPR038765">
    <property type="entry name" value="Papain-like_cys_pep_sf"/>
</dbReference>